<evidence type="ECO:0000256" key="2">
    <source>
        <dbReference type="ARBA" id="ARBA00001947"/>
    </source>
</evidence>
<dbReference type="InterPro" id="IPR036505">
    <property type="entry name" value="Amidase/PGRP_sf"/>
</dbReference>
<dbReference type="GO" id="GO:0008745">
    <property type="term" value="F:N-acetylmuramoyl-L-alanine amidase activity"/>
    <property type="evidence" value="ECO:0007669"/>
    <property type="project" value="UniProtKB-EC"/>
</dbReference>
<evidence type="ECO:0000256" key="8">
    <source>
        <dbReference type="ARBA" id="ARBA00022801"/>
    </source>
</evidence>
<dbReference type="OrthoDB" id="9794842at2"/>
<evidence type="ECO:0000313" key="14">
    <source>
        <dbReference type="EMBL" id="OAI02917.1"/>
    </source>
</evidence>
<gene>
    <name evidence="14" type="ORF">A1332_02375</name>
</gene>
<evidence type="ECO:0000256" key="12">
    <source>
        <dbReference type="ARBA" id="ARBA00042615"/>
    </source>
</evidence>
<dbReference type="InterPro" id="IPR051206">
    <property type="entry name" value="NAMLAA_amidase_2"/>
</dbReference>
<dbReference type="GO" id="GO:0009253">
    <property type="term" value="P:peptidoglycan catabolic process"/>
    <property type="evidence" value="ECO:0007669"/>
    <property type="project" value="InterPro"/>
</dbReference>
<dbReference type="EMBL" id="LUUG01000082">
    <property type="protein sequence ID" value="OAI02917.1"/>
    <property type="molecule type" value="Genomic_DNA"/>
</dbReference>
<evidence type="ECO:0000259" key="13">
    <source>
        <dbReference type="SMART" id="SM00644"/>
    </source>
</evidence>
<dbReference type="GO" id="GO:0071555">
    <property type="term" value="P:cell wall organization"/>
    <property type="evidence" value="ECO:0007669"/>
    <property type="project" value="UniProtKB-KW"/>
</dbReference>
<proteinExistence type="inferred from homology"/>
<dbReference type="EC" id="3.5.1.28" evidence="5"/>
<sequence>MIIRDHFLSSACQIASPNYDDRPDPDDVSLLVIHCISLPPEQFAGDYIDQLFCNCLDPNADPYFQDIHQLKVSAHLLIRRDGSIRQYVPFNRRAWHAGVSKYQGRERCNDFSIGIELEGAISAAYTDVQYRRLADVSRTLLENYPTLSSQRIVGHSDIAPGRKTDPGPFFEWSRFHELLNSNPESPAE</sequence>
<dbReference type="RefSeq" id="WP_064009307.1">
    <property type="nucleotide sequence ID" value="NZ_LUUG01000082.1"/>
</dbReference>
<dbReference type="SMART" id="SM00644">
    <property type="entry name" value="Ami_2"/>
    <property type="match status" value="1"/>
</dbReference>
<evidence type="ECO:0000256" key="1">
    <source>
        <dbReference type="ARBA" id="ARBA00001561"/>
    </source>
</evidence>
<dbReference type="SUPFAM" id="SSF55846">
    <property type="entry name" value="N-acetylmuramoyl-L-alanine amidase-like"/>
    <property type="match status" value="1"/>
</dbReference>
<evidence type="ECO:0000256" key="6">
    <source>
        <dbReference type="ARBA" id="ARBA00022490"/>
    </source>
</evidence>
<keyword evidence="8" id="KW-0378">Hydrolase</keyword>
<dbReference type="Gene3D" id="3.40.80.10">
    <property type="entry name" value="Peptidoglycan recognition protein-like"/>
    <property type="match status" value="1"/>
</dbReference>
<dbReference type="GO" id="GO:0046872">
    <property type="term" value="F:metal ion binding"/>
    <property type="evidence" value="ECO:0007669"/>
    <property type="project" value="UniProtKB-KW"/>
</dbReference>
<keyword evidence="9" id="KW-0862">Zinc</keyword>
<dbReference type="Proteomes" id="UP000078090">
    <property type="component" value="Unassembled WGS sequence"/>
</dbReference>
<comment type="caution">
    <text evidence="14">The sequence shown here is derived from an EMBL/GenBank/DDBJ whole genome shotgun (WGS) entry which is preliminary data.</text>
</comment>
<dbReference type="InterPro" id="IPR002502">
    <property type="entry name" value="Amidase_domain"/>
</dbReference>
<name>A0A177MAZ0_METMH</name>
<evidence type="ECO:0000256" key="11">
    <source>
        <dbReference type="ARBA" id="ARBA00039257"/>
    </source>
</evidence>
<evidence type="ECO:0000256" key="7">
    <source>
        <dbReference type="ARBA" id="ARBA00022723"/>
    </source>
</evidence>
<evidence type="ECO:0000256" key="10">
    <source>
        <dbReference type="ARBA" id="ARBA00023316"/>
    </source>
</evidence>
<dbReference type="Pfam" id="PF01510">
    <property type="entry name" value="Amidase_2"/>
    <property type="match status" value="1"/>
</dbReference>
<reference evidence="14 15" key="1">
    <citation type="submission" date="2016-03" db="EMBL/GenBank/DDBJ databases">
        <authorList>
            <person name="Ploux O."/>
        </authorList>
    </citation>
    <scope>NUCLEOTIDE SEQUENCE [LARGE SCALE GENOMIC DNA]</scope>
    <source>
        <strain evidence="14 15">R-45363</strain>
    </source>
</reference>
<dbReference type="CDD" id="cd06583">
    <property type="entry name" value="PGRP"/>
    <property type="match status" value="1"/>
</dbReference>
<evidence type="ECO:0000256" key="4">
    <source>
        <dbReference type="ARBA" id="ARBA00007553"/>
    </source>
</evidence>
<protein>
    <recommendedName>
        <fullName evidence="11">1,6-anhydro-N-acetylmuramyl-L-alanine amidase AmpD</fullName>
        <ecNumber evidence="5">3.5.1.28</ecNumber>
    </recommendedName>
    <alternativeName>
        <fullName evidence="12">N-acetylmuramoyl-L-alanine amidase</fullName>
    </alternativeName>
</protein>
<evidence type="ECO:0000313" key="15">
    <source>
        <dbReference type="Proteomes" id="UP000078090"/>
    </source>
</evidence>
<evidence type="ECO:0000256" key="3">
    <source>
        <dbReference type="ARBA" id="ARBA00004496"/>
    </source>
</evidence>
<accession>A0A177MAZ0</accession>
<keyword evidence="10" id="KW-0961">Cell wall biogenesis/degradation</keyword>
<comment type="catalytic activity">
    <reaction evidence="1">
        <text>Hydrolyzes the link between N-acetylmuramoyl residues and L-amino acid residues in certain cell-wall glycopeptides.</text>
        <dbReference type="EC" id="3.5.1.28"/>
    </reaction>
</comment>
<dbReference type="PANTHER" id="PTHR30417:SF4">
    <property type="entry name" value="1,6-ANHYDRO-N-ACETYLMURAMYL-L-ALANINE AMIDASE AMPD"/>
    <property type="match status" value="1"/>
</dbReference>
<keyword evidence="7" id="KW-0479">Metal-binding</keyword>
<evidence type="ECO:0000256" key="5">
    <source>
        <dbReference type="ARBA" id="ARBA00011901"/>
    </source>
</evidence>
<dbReference type="NCBIfam" id="NF008758">
    <property type="entry name" value="PRK11789.1"/>
    <property type="match status" value="1"/>
</dbReference>
<dbReference type="GO" id="GO:0009254">
    <property type="term" value="P:peptidoglycan turnover"/>
    <property type="evidence" value="ECO:0007669"/>
    <property type="project" value="TreeGrafter"/>
</dbReference>
<dbReference type="FunFam" id="3.40.80.10:FF:000002">
    <property type="entry name" value="1,6-anhydro-N-acetylmuramyl-L-alanine amidase"/>
    <property type="match status" value="1"/>
</dbReference>
<dbReference type="PANTHER" id="PTHR30417">
    <property type="entry name" value="N-ACETYLMURAMOYL-L-ALANINE AMIDASE AMID"/>
    <property type="match status" value="1"/>
</dbReference>
<comment type="similarity">
    <text evidence="4">Belongs to the N-acetylmuramoyl-L-alanine amidase 2 family.</text>
</comment>
<evidence type="ECO:0000256" key="9">
    <source>
        <dbReference type="ARBA" id="ARBA00022833"/>
    </source>
</evidence>
<keyword evidence="6" id="KW-0963">Cytoplasm</keyword>
<comment type="cofactor">
    <cofactor evidence="2">
        <name>Zn(2+)</name>
        <dbReference type="ChEBI" id="CHEBI:29105"/>
    </cofactor>
</comment>
<dbReference type="GO" id="GO:0005737">
    <property type="term" value="C:cytoplasm"/>
    <property type="evidence" value="ECO:0007669"/>
    <property type="project" value="UniProtKB-SubCell"/>
</dbReference>
<feature type="domain" description="N-acetylmuramoyl-L-alanine amidase" evidence="13">
    <location>
        <begin position="16"/>
        <end position="167"/>
    </location>
</feature>
<dbReference type="AlphaFoldDB" id="A0A177MAZ0"/>
<comment type="subcellular location">
    <subcellularLocation>
        <location evidence="3">Cytoplasm</location>
    </subcellularLocation>
</comment>
<organism evidence="14 15">
    <name type="scientific">Methylomonas methanica</name>
    <dbReference type="NCBI Taxonomy" id="421"/>
    <lineage>
        <taxon>Bacteria</taxon>
        <taxon>Pseudomonadati</taxon>
        <taxon>Pseudomonadota</taxon>
        <taxon>Gammaproteobacteria</taxon>
        <taxon>Methylococcales</taxon>
        <taxon>Methylococcaceae</taxon>
        <taxon>Methylomonas</taxon>
    </lineage>
</organism>